<feature type="region of interest" description="Disordered" evidence="1">
    <location>
        <begin position="1"/>
        <end position="37"/>
    </location>
</feature>
<dbReference type="InterPro" id="IPR001810">
    <property type="entry name" value="F-box_dom"/>
</dbReference>
<organism evidence="3 4">
    <name type="scientific">Lachancea fermentati</name>
    <name type="common">Zygosaccharomyces fermentati</name>
    <dbReference type="NCBI Taxonomy" id="4955"/>
    <lineage>
        <taxon>Eukaryota</taxon>
        <taxon>Fungi</taxon>
        <taxon>Dikarya</taxon>
        <taxon>Ascomycota</taxon>
        <taxon>Saccharomycotina</taxon>
        <taxon>Saccharomycetes</taxon>
        <taxon>Saccharomycetales</taxon>
        <taxon>Saccharomycetaceae</taxon>
        <taxon>Lachancea</taxon>
    </lineage>
</organism>
<dbReference type="Proteomes" id="UP000190831">
    <property type="component" value="Chromosome G"/>
</dbReference>
<dbReference type="Pfam" id="PF12937">
    <property type="entry name" value="F-box-like"/>
    <property type="match status" value="1"/>
</dbReference>
<dbReference type="STRING" id="4955.A0A1G4MIP9"/>
<dbReference type="SUPFAM" id="SSF81383">
    <property type="entry name" value="F-box domain"/>
    <property type="match status" value="1"/>
</dbReference>
<dbReference type="EMBL" id="LT598486">
    <property type="protein sequence ID" value="SCW03787.1"/>
    <property type="molecule type" value="Genomic_DNA"/>
</dbReference>
<dbReference type="OrthoDB" id="4032719at2759"/>
<evidence type="ECO:0000259" key="2">
    <source>
        <dbReference type="PROSITE" id="PS50181"/>
    </source>
</evidence>
<dbReference type="AlphaFoldDB" id="A0A1G4MIP9"/>
<evidence type="ECO:0000313" key="4">
    <source>
        <dbReference type="Proteomes" id="UP000190831"/>
    </source>
</evidence>
<feature type="region of interest" description="Disordered" evidence="1">
    <location>
        <begin position="195"/>
        <end position="225"/>
    </location>
</feature>
<dbReference type="PROSITE" id="PS50181">
    <property type="entry name" value="FBOX"/>
    <property type="match status" value="1"/>
</dbReference>
<evidence type="ECO:0000313" key="3">
    <source>
        <dbReference type="EMBL" id="SCW03787.1"/>
    </source>
</evidence>
<accession>A0A1G4MIP9</accession>
<dbReference type="OMA" id="FKIPLWY"/>
<keyword evidence="4" id="KW-1185">Reference proteome</keyword>
<sequence length="740" mass="85069">MRRLQLFDRGKHHKYEEVSSGSHEETSKIKHGNRKTEKERIPSLHLLNLPKKILDQILGSLDTRTLLSLCLVNSRLYFTITNEFLYNNVVLNDKLALLKFNALLHCEPHAADALKGSRPTSSRQNVRFLIRSVEFVRPLCQDSLLKYGKYCNNNEVSMIGGSYSYSNGPTPSSNNSMHALSTPLSRVASRESLNSVSSLGSIEQERKSGSGRHSRSFSPKPSRNISQFLESSTNASLLSKMEAKYADYTYIELMLDIIDCVPNLSRIILSEVQPGFRIPLWYSVLNDGSREFFKKIIKGQQSMNRDDIKCFKLSSKWISDYEEKFYSLPRFKILEVRAAQDKVPVYFRANLLCCFGVFDELILENLVVDTQSLDTPLEYLPLYMKKSDEGFLDLHLPAVSLTLDGCEIVPGNGIMKLIHGYFNRVKNLKLLNLKSMFDLLLSNCFPNIKDLTIDCNSKCFKNEKLVSDEYYLPDNSLSDDDASSITETLINVGPKKLVAPPPTSAVVLSMNLGFIKRVADSNNKKPAMLTYGQSQSFKSMRIPEFHFFYHYFKNIWDRIPCQNINIRVVNIPFTNVFPLQPSQFWKQLLDCQQDDQQTLCGVSSDDGENFFDLPYWWNSFIEECYEQSLRPRHAGLLPANDINEEDIDPQLFNNFPNAKLFKDIPNINVWFFLKSLSKFKSVEIKMLRKWLFCTPRTRYDWELLLKPVLNGQVPVTVRDNDGYVLYKYGNSQNKQKSNSH</sequence>
<name>A0A1G4MIP9_LACFM</name>
<feature type="compositionally biased region" description="Polar residues" evidence="1">
    <location>
        <begin position="216"/>
        <end position="225"/>
    </location>
</feature>
<evidence type="ECO:0000256" key="1">
    <source>
        <dbReference type="SAM" id="MobiDB-lite"/>
    </source>
</evidence>
<feature type="domain" description="F-box" evidence="2">
    <location>
        <begin position="43"/>
        <end position="89"/>
    </location>
</feature>
<protein>
    <submittedName>
        <fullName evidence="3">LAFE_0G18206g1_1</fullName>
    </submittedName>
</protein>
<gene>
    <name evidence="3" type="ORF">LAFE_0G18206G</name>
</gene>
<dbReference type="InterPro" id="IPR036047">
    <property type="entry name" value="F-box-like_dom_sf"/>
</dbReference>
<dbReference type="SMART" id="SM00256">
    <property type="entry name" value="FBOX"/>
    <property type="match status" value="1"/>
</dbReference>
<proteinExistence type="predicted"/>
<reference evidence="3 4" key="1">
    <citation type="submission" date="2016-03" db="EMBL/GenBank/DDBJ databases">
        <authorList>
            <person name="Devillers H."/>
        </authorList>
    </citation>
    <scope>NUCLEOTIDE SEQUENCE [LARGE SCALE GENOMIC DNA]</scope>
    <source>
        <strain evidence="3">CBS 6772</strain>
    </source>
</reference>